<sequence>MAFRRELRGRETFTSLSLSFSIRFRYTNSCHSLFPHSIPSLKHCFACQFS</sequence>
<evidence type="ECO:0000313" key="1">
    <source>
        <dbReference type="EMBL" id="CAK5033695.1"/>
    </source>
</evidence>
<protein>
    <submittedName>
        <fullName evidence="1">Uncharacterized protein</fullName>
    </submittedName>
</protein>
<keyword evidence="2" id="KW-1185">Reference proteome</keyword>
<comment type="caution">
    <text evidence="1">The sequence shown here is derived from an EMBL/GenBank/DDBJ whole genome shotgun (WGS) entry which is preliminary data.</text>
</comment>
<evidence type="ECO:0000313" key="2">
    <source>
        <dbReference type="Proteomes" id="UP001497535"/>
    </source>
</evidence>
<reference evidence="1" key="1">
    <citation type="submission" date="2023-11" db="EMBL/GenBank/DDBJ databases">
        <authorList>
            <person name="Poullet M."/>
        </authorList>
    </citation>
    <scope>NUCLEOTIDE SEQUENCE</scope>
    <source>
        <strain evidence="1">E1834</strain>
    </source>
</reference>
<organism evidence="1 2">
    <name type="scientific">Meloidogyne enterolobii</name>
    <name type="common">Root-knot nematode worm</name>
    <name type="synonym">Meloidogyne mayaguensis</name>
    <dbReference type="NCBI Taxonomy" id="390850"/>
    <lineage>
        <taxon>Eukaryota</taxon>
        <taxon>Metazoa</taxon>
        <taxon>Ecdysozoa</taxon>
        <taxon>Nematoda</taxon>
        <taxon>Chromadorea</taxon>
        <taxon>Rhabditida</taxon>
        <taxon>Tylenchina</taxon>
        <taxon>Tylenchomorpha</taxon>
        <taxon>Tylenchoidea</taxon>
        <taxon>Meloidogynidae</taxon>
        <taxon>Meloidogyninae</taxon>
        <taxon>Meloidogyne</taxon>
    </lineage>
</organism>
<name>A0ACB0Y6C6_MELEN</name>
<dbReference type="EMBL" id="CAVMJV010000007">
    <property type="protein sequence ID" value="CAK5033695.1"/>
    <property type="molecule type" value="Genomic_DNA"/>
</dbReference>
<gene>
    <name evidence="1" type="ORF">MENTE1834_LOCUS8200</name>
</gene>
<dbReference type="Proteomes" id="UP001497535">
    <property type="component" value="Unassembled WGS sequence"/>
</dbReference>
<accession>A0ACB0Y6C6</accession>
<proteinExistence type="predicted"/>